<accession>A0ABN1M5S6</accession>
<dbReference type="EMBL" id="BAAACP010000010">
    <property type="protein sequence ID" value="GAA0864591.1"/>
    <property type="molecule type" value="Genomic_DNA"/>
</dbReference>
<evidence type="ECO:0000313" key="1">
    <source>
        <dbReference type="EMBL" id="GAA0864591.1"/>
    </source>
</evidence>
<comment type="caution">
    <text evidence="1">The sequence shown here is derived from an EMBL/GenBank/DDBJ whole genome shotgun (WGS) entry which is preliminary data.</text>
</comment>
<dbReference type="Proteomes" id="UP001400965">
    <property type="component" value="Unassembled WGS sequence"/>
</dbReference>
<proteinExistence type="predicted"/>
<organism evidence="1 2">
    <name type="scientific">Paraclostridium tenue</name>
    <dbReference type="NCBI Taxonomy" id="1737"/>
    <lineage>
        <taxon>Bacteria</taxon>
        <taxon>Bacillati</taxon>
        <taxon>Bacillota</taxon>
        <taxon>Clostridia</taxon>
        <taxon>Peptostreptococcales</taxon>
        <taxon>Peptostreptococcaceae</taxon>
        <taxon>Paraclostridium</taxon>
    </lineage>
</organism>
<dbReference type="RefSeq" id="WP_346045257.1">
    <property type="nucleotide sequence ID" value="NZ_BAAACP010000010.1"/>
</dbReference>
<evidence type="ECO:0008006" key="3">
    <source>
        <dbReference type="Google" id="ProtNLM"/>
    </source>
</evidence>
<name>A0ABN1M5S6_9FIRM</name>
<keyword evidence="2" id="KW-1185">Reference proteome</keyword>
<evidence type="ECO:0000313" key="2">
    <source>
        <dbReference type="Proteomes" id="UP001400965"/>
    </source>
</evidence>
<gene>
    <name evidence="1" type="ORF">GCM10008917_18680</name>
</gene>
<reference evidence="1 2" key="1">
    <citation type="journal article" date="2019" name="Int. J. Syst. Evol. Microbiol.">
        <title>The Global Catalogue of Microorganisms (GCM) 10K type strain sequencing project: providing services to taxonomists for standard genome sequencing and annotation.</title>
        <authorList>
            <consortium name="The Broad Institute Genomics Platform"/>
            <consortium name="The Broad Institute Genome Sequencing Center for Infectious Disease"/>
            <person name="Wu L."/>
            <person name="Ma J."/>
        </authorList>
    </citation>
    <scope>NUCLEOTIDE SEQUENCE [LARGE SCALE GENOMIC DNA]</scope>
    <source>
        <strain evidence="1 2">JCM 6486</strain>
    </source>
</reference>
<protein>
    <recommendedName>
        <fullName evidence="3">DUF4367 domain-containing protein</fullName>
    </recommendedName>
</protein>
<sequence length="221" mass="25828">MKDNEIKKVFDKIKVDESMKSRIYENVYKELNTNKEKQKNKFNVIYLNHKKSLSTLAASLVLICGLFLYNENKVDNMQNLSRANEPLNKSISRSRAIIENNEFNNFEFEILKDNTEKVEIKNNENTNVFKEITNEKSINNLLKLLQNAKEKDFNPESYDNFKDTGKIITLSFITKDGLTSSIEINLDLKIACINEKYYTVSSEMIKIIDEELKNIKDFNKN</sequence>